<keyword evidence="3" id="KW-1185">Reference proteome</keyword>
<feature type="signal peptide" evidence="1">
    <location>
        <begin position="1"/>
        <end position="27"/>
    </location>
</feature>
<reference evidence="2" key="2">
    <citation type="submission" date="2021-01" db="EMBL/GenBank/DDBJ databases">
        <authorList>
            <person name="Schikora-Tamarit M.A."/>
        </authorList>
    </citation>
    <scope>NUCLEOTIDE SEQUENCE</scope>
    <source>
        <strain evidence="2">NCAIM Y.01608</strain>
    </source>
</reference>
<evidence type="ECO:0000313" key="2">
    <source>
        <dbReference type="EMBL" id="KAH3669574.1"/>
    </source>
</evidence>
<organism evidence="2 3">
    <name type="scientific">Ogataea polymorpha</name>
    <dbReference type="NCBI Taxonomy" id="460523"/>
    <lineage>
        <taxon>Eukaryota</taxon>
        <taxon>Fungi</taxon>
        <taxon>Dikarya</taxon>
        <taxon>Ascomycota</taxon>
        <taxon>Saccharomycotina</taxon>
        <taxon>Pichiomycetes</taxon>
        <taxon>Pichiales</taxon>
        <taxon>Pichiaceae</taxon>
        <taxon>Ogataea</taxon>
    </lineage>
</organism>
<dbReference type="Proteomes" id="UP000788993">
    <property type="component" value="Unassembled WGS sequence"/>
</dbReference>
<name>A0A9P8T8I9_9ASCO</name>
<evidence type="ECO:0000313" key="3">
    <source>
        <dbReference type="Proteomes" id="UP000788993"/>
    </source>
</evidence>
<accession>A0A9P8T8I9</accession>
<gene>
    <name evidence="2" type="ORF">OGATHE_002386</name>
</gene>
<dbReference type="EMBL" id="JAEUBD010000983">
    <property type="protein sequence ID" value="KAH3669574.1"/>
    <property type="molecule type" value="Genomic_DNA"/>
</dbReference>
<proteinExistence type="predicted"/>
<evidence type="ECO:0000256" key="1">
    <source>
        <dbReference type="SAM" id="SignalP"/>
    </source>
</evidence>
<comment type="caution">
    <text evidence="2">The sequence shown here is derived from an EMBL/GenBank/DDBJ whole genome shotgun (WGS) entry which is preliminary data.</text>
</comment>
<sequence length="244" mass="26791">MFNEVYNVVVPFLGVVLLLFSFNSVQSISQVEVSLEQGNNQADTADTKSTAEEKVTDILVSFDTCNSVIRTPWESRNNGNGLEIGKGPGGITNVLGKTLRKVHVWNASLSSQLGTHSITTITDGGENQGGHNDTERRTIFHLGGMHHQSKTNQSDTRAKHLENLVPTEISPVSVGKIQNDQVVRAKVKQPEVTTHLIAEIDDDAADEGSVQKNALRKQWVWRNPNLVDSVHDQENSSDNLHGNH</sequence>
<reference evidence="2" key="1">
    <citation type="journal article" date="2021" name="Open Biol.">
        <title>Shared evolutionary footprints suggest mitochondrial oxidative damage underlies multiple complex I losses in fungi.</title>
        <authorList>
            <person name="Schikora-Tamarit M.A."/>
            <person name="Marcet-Houben M."/>
            <person name="Nosek J."/>
            <person name="Gabaldon T."/>
        </authorList>
    </citation>
    <scope>NUCLEOTIDE SEQUENCE</scope>
    <source>
        <strain evidence="2">NCAIM Y.01608</strain>
    </source>
</reference>
<keyword evidence="1" id="KW-0732">Signal</keyword>
<feature type="chain" id="PRO_5040131509" evidence="1">
    <location>
        <begin position="28"/>
        <end position="244"/>
    </location>
</feature>
<dbReference type="AlphaFoldDB" id="A0A9P8T8I9"/>
<protein>
    <submittedName>
        <fullName evidence="2">Uncharacterized protein</fullName>
    </submittedName>
</protein>